<dbReference type="InterPro" id="IPR036621">
    <property type="entry name" value="Anticodon-bd_dom_sf"/>
</dbReference>
<feature type="binding site" evidence="8">
    <location>
        <begin position="81"/>
        <end position="83"/>
    </location>
    <ligand>
        <name>L-histidine</name>
        <dbReference type="ChEBI" id="CHEBI:57595"/>
    </ligand>
</feature>
<gene>
    <name evidence="7 10" type="primary">hisS</name>
    <name evidence="10" type="ORF">COY32_06085</name>
</gene>
<dbReference type="PROSITE" id="PS50862">
    <property type="entry name" value="AA_TRNA_LIGASE_II"/>
    <property type="match status" value="1"/>
</dbReference>
<keyword evidence="4 7" id="KW-0648">Protein biosynthesis</keyword>
<dbReference type="Pfam" id="PF13393">
    <property type="entry name" value="tRNA-synt_His"/>
    <property type="match status" value="1"/>
</dbReference>
<evidence type="ECO:0000256" key="7">
    <source>
        <dbReference type="HAMAP-Rule" id="MF_00127"/>
    </source>
</evidence>
<dbReference type="InterPro" id="IPR004154">
    <property type="entry name" value="Anticodon-bd"/>
</dbReference>
<comment type="similarity">
    <text evidence="1 7">Belongs to the class-II aminoacyl-tRNA synthetase family.</text>
</comment>
<keyword evidence="7" id="KW-0963">Cytoplasm</keyword>
<dbReference type="Gene3D" id="3.40.50.800">
    <property type="entry name" value="Anticodon-binding domain"/>
    <property type="match status" value="1"/>
</dbReference>
<comment type="caution">
    <text evidence="10">The sequence shown here is derived from an EMBL/GenBank/DDBJ whole genome shotgun (WGS) entry which is preliminary data.</text>
</comment>
<reference evidence="11" key="1">
    <citation type="submission" date="2017-09" db="EMBL/GenBank/DDBJ databases">
        <title>Depth-based differentiation of microbial function through sediment-hosted aquifers and enrichment of novel symbionts in the deep terrestrial subsurface.</title>
        <authorList>
            <person name="Probst A.J."/>
            <person name="Ladd B."/>
            <person name="Jarett J.K."/>
            <person name="Geller-Mcgrath D.E."/>
            <person name="Sieber C.M.K."/>
            <person name="Emerson J.B."/>
            <person name="Anantharaman K."/>
            <person name="Thomas B.C."/>
            <person name="Malmstrom R."/>
            <person name="Stieglmeier M."/>
            <person name="Klingl A."/>
            <person name="Woyke T."/>
            <person name="Ryan C.M."/>
            <person name="Banfield J.F."/>
        </authorList>
    </citation>
    <scope>NUCLEOTIDE SEQUENCE [LARGE SCALE GENOMIC DNA]</scope>
</reference>
<dbReference type="PIRSF" id="PIRSF001549">
    <property type="entry name" value="His-tRNA_synth"/>
    <property type="match status" value="1"/>
</dbReference>
<dbReference type="InterPro" id="IPR045864">
    <property type="entry name" value="aa-tRNA-synth_II/BPL/LPL"/>
</dbReference>
<comment type="catalytic activity">
    <reaction evidence="6 7">
        <text>tRNA(His) + L-histidine + ATP = L-histidyl-tRNA(His) + AMP + diphosphate + H(+)</text>
        <dbReference type="Rhea" id="RHEA:17313"/>
        <dbReference type="Rhea" id="RHEA-COMP:9665"/>
        <dbReference type="Rhea" id="RHEA-COMP:9689"/>
        <dbReference type="ChEBI" id="CHEBI:15378"/>
        <dbReference type="ChEBI" id="CHEBI:30616"/>
        <dbReference type="ChEBI" id="CHEBI:33019"/>
        <dbReference type="ChEBI" id="CHEBI:57595"/>
        <dbReference type="ChEBI" id="CHEBI:78442"/>
        <dbReference type="ChEBI" id="CHEBI:78527"/>
        <dbReference type="ChEBI" id="CHEBI:456215"/>
        <dbReference type="EC" id="6.1.1.21"/>
    </reaction>
</comment>
<keyword evidence="7 10" id="KW-0436">Ligase</keyword>
<feature type="binding site" evidence="8">
    <location>
        <position position="125"/>
    </location>
    <ligand>
        <name>L-histidine</name>
        <dbReference type="ChEBI" id="CHEBI:57595"/>
    </ligand>
</feature>
<dbReference type="AlphaFoldDB" id="A0A2M7TFT2"/>
<feature type="binding site" evidence="8">
    <location>
        <position position="129"/>
    </location>
    <ligand>
        <name>L-histidine</name>
        <dbReference type="ChEBI" id="CHEBI:57595"/>
    </ligand>
</feature>
<keyword evidence="2 7" id="KW-0547">Nucleotide-binding</keyword>
<dbReference type="InterPro" id="IPR004516">
    <property type="entry name" value="HisRS/HisZ"/>
</dbReference>
<evidence type="ECO:0000259" key="9">
    <source>
        <dbReference type="PROSITE" id="PS50862"/>
    </source>
</evidence>
<dbReference type="EMBL" id="PFNL01000165">
    <property type="protein sequence ID" value="PIZ44738.1"/>
    <property type="molecule type" value="Genomic_DNA"/>
</dbReference>
<dbReference type="GO" id="GO:0005737">
    <property type="term" value="C:cytoplasm"/>
    <property type="evidence" value="ECO:0007669"/>
    <property type="project" value="UniProtKB-SubCell"/>
</dbReference>
<dbReference type="SUPFAM" id="SSF52954">
    <property type="entry name" value="Class II aaRS ABD-related"/>
    <property type="match status" value="1"/>
</dbReference>
<evidence type="ECO:0000256" key="1">
    <source>
        <dbReference type="ARBA" id="ARBA00008226"/>
    </source>
</evidence>
<feature type="domain" description="Aminoacyl-transfer RNA synthetases class-II family profile" evidence="9">
    <location>
        <begin position="27"/>
        <end position="346"/>
    </location>
</feature>
<evidence type="ECO:0000256" key="8">
    <source>
        <dbReference type="PIRSR" id="PIRSR001549-1"/>
    </source>
</evidence>
<evidence type="ECO:0000256" key="5">
    <source>
        <dbReference type="ARBA" id="ARBA00023146"/>
    </source>
</evidence>
<evidence type="ECO:0000256" key="3">
    <source>
        <dbReference type="ARBA" id="ARBA00022840"/>
    </source>
</evidence>
<evidence type="ECO:0000313" key="10">
    <source>
        <dbReference type="EMBL" id="PIZ44738.1"/>
    </source>
</evidence>
<dbReference type="PANTHER" id="PTHR11476">
    <property type="entry name" value="HISTIDYL-TRNA SYNTHETASE"/>
    <property type="match status" value="1"/>
</dbReference>
<dbReference type="NCBIfam" id="TIGR00442">
    <property type="entry name" value="hisS"/>
    <property type="match status" value="1"/>
</dbReference>
<dbReference type="GO" id="GO:0004821">
    <property type="term" value="F:histidine-tRNA ligase activity"/>
    <property type="evidence" value="ECO:0007669"/>
    <property type="project" value="UniProtKB-UniRule"/>
</dbReference>
<dbReference type="GO" id="GO:0005524">
    <property type="term" value="F:ATP binding"/>
    <property type="evidence" value="ECO:0007669"/>
    <property type="project" value="UniProtKB-UniRule"/>
</dbReference>
<feature type="binding site" evidence="8">
    <location>
        <begin position="274"/>
        <end position="275"/>
    </location>
    <ligand>
        <name>L-histidine</name>
        <dbReference type="ChEBI" id="CHEBI:57595"/>
    </ligand>
</feature>
<comment type="subcellular location">
    <subcellularLocation>
        <location evidence="7">Cytoplasm</location>
    </subcellularLocation>
</comment>
<evidence type="ECO:0000256" key="2">
    <source>
        <dbReference type="ARBA" id="ARBA00022741"/>
    </source>
</evidence>
<name>A0A2M7TFT2_UNCKA</name>
<comment type="subunit">
    <text evidence="7">Homodimer.</text>
</comment>
<dbReference type="Gene3D" id="3.30.930.10">
    <property type="entry name" value="Bira Bifunctional Protein, Domain 2"/>
    <property type="match status" value="1"/>
</dbReference>
<dbReference type="HAMAP" id="MF_00127">
    <property type="entry name" value="His_tRNA_synth"/>
    <property type="match status" value="1"/>
</dbReference>
<dbReference type="InterPro" id="IPR041715">
    <property type="entry name" value="HisRS-like_core"/>
</dbReference>
<dbReference type="CDD" id="cd00773">
    <property type="entry name" value="HisRS-like_core"/>
    <property type="match status" value="1"/>
</dbReference>
<protein>
    <recommendedName>
        <fullName evidence="7">Histidine--tRNA ligase</fullName>
        <ecNumber evidence="7">6.1.1.21</ecNumber>
    </recommendedName>
    <alternativeName>
        <fullName evidence="7">Histidyl-tRNA synthetase</fullName>
        <shortName evidence="7">HisRS</shortName>
    </alternativeName>
</protein>
<dbReference type="PANTHER" id="PTHR11476:SF7">
    <property type="entry name" value="HISTIDINE--TRNA LIGASE"/>
    <property type="match status" value="1"/>
</dbReference>
<evidence type="ECO:0000256" key="6">
    <source>
        <dbReference type="ARBA" id="ARBA00047639"/>
    </source>
</evidence>
<organism evidence="10 11">
    <name type="scientific">candidate division WWE3 bacterium CG_4_10_14_0_2_um_filter_41_14</name>
    <dbReference type="NCBI Taxonomy" id="1975072"/>
    <lineage>
        <taxon>Bacteria</taxon>
        <taxon>Katanobacteria</taxon>
    </lineage>
</organism>
<dbReference type="Pfam" id="PF03129">
    <property type="entry name" value="HGTP_anticodon"/>
    <property type="match status" value="1"/>
</dbReference>
<evidence type="ECO:0000313" key="11">
    <source>
        <dbReference type="Proteomes" id="UP000228920"/>
    </source>
</evidence>
<feature type="binding site" evidence="8">
    <location>
        <position position="270"/>
    </location>
    <ligand>
        <name>L-histidine</name>
        <dbReference type="ChEBI" id="CHEBI:57595"/>
    </ligand>
</feature>
<evidence type="ECO:0000256" key="4">
    <source>
        <dbReference type="ARBA" id="ARBA00022917"/>
    </source>
</evidence>
<dbReference type="SUPFAM" id="SSF55681">
    <property type="entry name" value="Class II aaRS and biotin synthetases"/>
    <property type="match status" value="1"/>
</dbReference>
<dbReference type="GO" id="GO:0006427">
    <property type="term" value="P:histidyl-tRNA aminoacylation"/>
    <property type="evidence" value="ECO:0007669"/>
    <property type="project" value="UniProtKB-UniRule"/>
</dbReference>
<keyword evidence="3 7" id="KW-0067">ATP-binding</keyword>
<keyword evidence="5 7" id="KW-0030">Aminoacyl-tRNA synthetase</keyword>
<dbReference type="EC" id="6.1.1.21" evidence="7"/>
<feature type="binding site" evidence="8">
    <location>
        <position position="111"/>
    </location>
    <ligand>
        <name>L-histidine</name>
        <dbReference type="ChEBI" id="CHEBI:57595"/>
    </ligand>
</feature>
<dbReference type="InterPro" id="IPR015807">
    <property type="entry name" value="His-tRNA-ligase"/>
</dbReference>
<accession>A0A2M7TFT2</accession>
<dbReference type="Proteomes" id="UP000228920">
    <property type="component" value="Unassembled WGS sequence"/>
</dbReference>
<dbReference type="InterPro" id="IPR006195">
    <property type="entry name" value="aa-tRNA-synth_II"/>
</dbReference>
<proteinExistence type="inferred from homology"/>
<sequence>MSNLISPRLPGGFYELLPQDQKVFDVMVSKISQVYSSFGYEHIETSALELTEVIAAKGGEGADKEMYSFTKGTTDLSLHYDLTVPLARYVSQNETQLTFPFKRYQIQKVWRAEKPQKGRYREFYQCDIDVIGKPSVRMDAEVVAVTIKALNSIGLSPVTVRIANRKILQEVLAGIGVTENFSHIVRCIDKLEKVGSKVVSEMLAAQNLTSRQVESILAFATIQGTYAQVVSQLSDYTISEETMNELQKLSLYLTEYGISDQITFDFSIARGLDYYTGFVFETKVVGMEDVGSIASGGRYDDLCGNYSKSSYAGVGFSIGLSRLFSVVSEHISQAILSGDLRMIVIPLKDEYYQHALGVADNLREKVASVEVLYEAKSMRDQLSYANAKEATHVIIIGDDEVQQNKVTVKDMKTGEQKMLSVEDLMRDFSVL</sequence>